<dbReference type="Proteomes" id="UP000590811">
    <property type="component" value="Unassembled WGS sequence"/>
</dbReference>
<dbReference type="AlphaFoldDB" id="A0A839PW48"/>
<accession>A0A839PW48</accession>
<sequence>MSFTNQRTYPVYVSGDLVYTAEYGDAYLFAWDGTDQVLEPRDVKLKPGTTTIRQRFLDIEAAATSAKLKWKGWGVAPKADWIGIGESGDCKAVSSDWYC</sequence>
<evidence type="ECO:0000313" key="2">
    <source>
        <dbReference type="Proteomes" id="UP000590811"/>
    </source>
</evidence>
<name>A0A839PW48_9MICO</name>
<dbReference type="RefSeq" id="WP_184511417.1">
    <property type="nucleotide sequence ID" value="NZ_JACHVT010000012.1"/>
</dbReference>
<organism evidence="1 2">
    <name type="scientific">Terracoccus luteus</name>
    <dbReference type="NCBI Taxonomy" id="53356"/>
    <lineage>
        <taxon>Bacteria</taxon>
        <taxon>Bacillati</taxon>
        <taxon>Actinomycetota</taxon>
        <taxon>Actinomycetes</taxon>
        <taxon>Micrococcales</taxon>
        <taxon>Intrasporangiaceae</taxon>
        <taxon>Terracoccus</taxon>
    </lineage>
</organism>
<reference evidence="1 2" key="1">
    <citation type="submission" date="2020-08" db="EMBL/GenBank/DDBJ databases">
        <title>Genomic Encyclopedia of Type Strains, Phase IV (KMG-V): Genome sequencing to study the core and pangenomes of soil and plant-associated prokaryotes.</title>
        <authorList>
            <person name="Whitman W."/>
        </authorList>
    </citation>
    <scope>NUCLEOTIDE SEQUENCE [LARGE SCALE GENOMIC DNA]</scope>
    <source>
        <strain evidence="1 2">B3ACCR2</strain>
    </source>
</reference>
<comment type="caution">
    <text evidence="1">The sequence shown here is derived from an EMBL/GenBank/DDBJ whole genome shotgun (WGS) entry which is preliminary data.</text>
</comment>
<gene>
    <name evidence="1" type="ORF">FHW14_003662</name>
</gene>
<dbReference type="EMBL" id="JACHVT010000012">
    <property type="protein sequence ID" value="MBB2988468.1"/>
    <property type="molecule type" value="Genomic_DNA"/>
</dbReference>
<protein>
    <submittedName>
        <fullName evidence="1">Uncharacterized protein</fullName>
    </submittedName>
</protein>
<evidence type="ECO:0000313" key="1">
    <source>
        <dbReference type="EMBL" id="MBB2988468.1"/>
    </source>
</evidence>
<proteinExistence type="predicted"/>